<dbReference type="InterPro" id="IPR007521">
    <property type="entry name" value="Choline_kin_N"/>
</dbReference>
<dbReference type="Gene3D" id="3.90.1200.10">
    <property type="match status" value="1"/>
</dbReference>
<feature type="region of interest" description="Disordered" evidence="5">
    <location>
        <begin position="1303"/>
        <end position="1342"/>
    </location>
</feature>
<dbReference type="GO" id="GO:0016301">
    <property type="term" value="F:kinase activity"/>
    <property type="evidence" value="ECO:0007669"/>
    <property type="project" value="UniProtKB-KW"/>
</dbReference>
<dbReference type="Pfam" id="PF03547">
    <property type="entry name" value="Mem_trans"/>
    <property type="match status" value="1"/>
</dbReference>
<feature type="transmembrane region" description="Helical" evidence="6">
    <location>
        <begin position="395"/>
        <end position="413"/>
    </location>
</feature>
<dbReference type="GO" id="GO:0016020">
    <property type="term" value="C:membrane"/>
    <property type="evidence" value="ECO:0007669"/>
    <property type="project" value="UniProtKB-SubCell"/>
</dbReference>
<comment type="subcellular location">
    <subcellularLocation>
        <location evidence="1">Membrane</location>
        <topology evidence="1">Multi-pass membrane protein</topology>
    </subcellularLocation>
</comment>
<dbReference type="EMBL" id="ML976656">
    <property type="protein sequence ID" value="KAF1980026.1"/>
    <property type="molecule type" value="Genomic_DNA"/>
</dbReference>
<dbReference type="CDD" id="cd05157">
    <property type="entry name" value="ETNK_euk"/>
    <property type="match status" value="1"/>
</dbReference>
<keyword evidence="2 6" id="KW-0812">Transmembrane</keyword>
<dbReference type="GO" id="GO:0005783">
    <property type="term" value="C:endoplasmic reticulum"/>
    <property type="evidence" value="ECO:0007669"/>
    <property type="project" value="TreeGrafter"/>
</dbReference>
<evidence type="ECO:0000256" key="1">
    <source>
        <dbReference type="ARBA" id="ARBA00004141"/>
    </source>
</evidence>
<feature type="transmembrane region" description="Helical" evidence="6">
    <location>
        <begin position="54"/>
        <end position="79"/>
    </location>
</feature>
<protein>
    <submittedName>
        <fullName evidence="8">Kinase-like protein</fullName>
    </submittedName>
</protein>
<dbReference type="InterPro" id="IPR011009">
    <property type="entry name" value="Kinase-like_dom_sf"/>
</dbReference>
<dbReference type="InterPro" id="IPR004776">
    <property type="entry name" value="Mem_transp_PIN-like"/>
</dbReference>
<feature type="transmembrane region" description="Helical" evidence="6">
    <location>
        <begin position="121"/>
        <end position="141"/>
    </location>
</feature>
<evidence type="ECO:0000256" key="2">
    <source>
        <dbReference type="ARBA" id="ARBA00022692"/>
    </source>
</evidence>
<feature type="region of interest" description="Disordered" evidence="5">
    <location>
        <begin position="632"/>
        <end position="741"/>
    </location>
</feature>
<feature type="compositionally biased region" description="Basic residues" evidence="5">
    <location>
        <begin position="694"/>
        <end position="704"/>
    </location>
</feature>
<keyword evidence="8" id="KW-0808">Transferase</keyword>
<dbReference type="Pfam" id="PF01633">
    <property type="entry name" value="Choline_kinase"/>
    <property type="match status" value="1"/>
</dbReference>
<keyword evidence="8" id="KW-0418">Kinase</keyword>
<evidence type="ECO:0000256" key="5">
    <source>
        <dbReference type="SAM" id="MobiDB-lite"/>
    </source>
</evidence>
<evidence type="ECO:0000256" key="3">
    <source>
        <dbReference type="ARBA" id="ARBA00022989"/>
    </source>
</evidence>
<feature type="compositionally biased region" description="Polar residues" evidence="5">
    <location>
        <begin position="644"/>
        <end position="672"/>
    </location>
</feature>
<dbReference type="GO" id="GO:0016773">
    <property type="term" value="F:phosphotransferase activity, alcohol group as acceptor"/>
    <property type="evidence" value="ECO:0007669"/>
    <property type="project" value="InterPro"/>
</dbReference>
<reference evidence="8" key="1">
    <citation type="journal article" date="2020" name="Stud. Mycol.">
        <title>101 Dothideomycetes genomes: a test case for predicting lifestyles and emergence of pathogens.</title>
        <authorList>
            <person name="Haridas S."/>
            <person name="Albert R."/>
            <person name="Binder M."/>
            <person name="Bloem J."/>
            <person name="Labutti K."/>
            <person name="Salamov A."/>
            <person name="Andreopoulos B."/>
            <person name="Baker S."/>
            <person name="Barry K."/>
            <person name="Bills G."/>
            <person name="Bluhm B."/>
            <person name="Cannon C."/>
            <person name="Castanera R."/>
            <person name="Culley D."/>
            <person name="Daum C."/>
            <person name="Ezra D."/>
            <person name="Gonzalez J."/>
            <person name="Henrissat B."/>
            <person name="Kuo A."/>
            <person name="Liang C."/>
            <person name="Lipzen A."/>
            <person name="Lutzoni F."/>
            <person name="Magnuson J."/>
            <person name="Mondo S."/>
            <person name="Nolan M."/>
            <person name="Ohm R."/>
            <person name="Pangilinan J."/>
            <person name="Park H.-J."/>
            <person name="Ramirez L."/>
            <person name="Alfaro M."/>
            <person name="Sun H."/>
            <person name="Tritt A."/>
            <person name="Yoshinaga Y."/>
            <person name="Zwiers L.-H."/>
            <person name="Turgeon B."/>
            <person name="Goodwin S."/>
            <person name="Spatafora J."/>
            <person name="Crous P."/>
            <person name="Grigoriev I."/>
        </authorList>
    </citation>
    <scope>NUCLEOTIDE SEQUENCE</scope>
    <source>
        <strain evidence="8">CBS 107.79</strain>
    </source>
</reference>
<keyword evidence="4 6" id="KW-0472">Membrane</keyword>
<proteinExistence type="predicted"/>
<evidence type="ECO:0000256" key="4">
    <source>
        <dbReference type="ARBA" id="ARBA00023136"/>
    </source>
</evidence>
<feature type="region of interest" description="Disordered" evidence="5">
    <location>
        <begin position="813"/>
        <end position="832"/>
    </location>
</feature>
<keyword evidence="3 6" id="KW-1133">Transmembrane helix</keyword>
<feature type="transmembrane region" description="Helical" evidence="6">
    <location>
        <begin position="153"/>
        <end position="174"/>
    </location>
</feature>
<organism evidence="8 9">
    <name type="scientific">Bimuria novae-zelandiae CBS 107.79</name>
    <dbReference type="NCBI Taxonomy" id="1447943"/>
    <lineage>
        <taxon>Eukaryota</taxon>
        <taxon>Fungi</taxon>
        <taxon>Dikarya</taxon>
        <taxon>Ascomycota</taxon>
        <taxon>Pezizomycotina</taxon>
        <taxon>Dothideomycetes</taxon>
        <taxon>Pleosporomycetidae</taxon>
        <taxon>Pleosporales</taxon>
        <taxon>Massarineae</taxon>
        <taxon>Didymosphaeriaceae</taxon>
        <taxon>Bimuria</taxon>
    </lineage>
</organism>
<evidence type="ECO:0000256" key="6">
    <source>
        <dbReference type="SAM" id="Phobius"/>
    </source>
</evidence>
<feature type="domain" description="Choline kinase N-terminal" evidence="7">
    <location>
        <begin position="797"/>
        <end position="869"/>
    </location>
</feature>
<evidence type="ECO:0000313" key="9">
    <source>
        <dbReference type="Proteomes" id="UP000800036"/>
    </source>
</evidence>
<feature type="compositionally biased region" description="Basic and acidic residues" evidence="5">
    <location>
        <begin position="714"/>
        <end position="736"/>
    </location>
</feature>
<dbReference type="PANTHER" id="PTHR31794:SF2">
    <property type="entry name" value="AUXIN EFFLUX TRANSPORTER FAMILY PROTEIN (EUROFUNG)"/>
    <property type="match status" value="1"/>
</dbReference>
<accession>A0A6A5VYP7</accession>
<feature type="compositionally biased region" description="Basic and acidic residues" evidence="5">
    <location>
        <begin position="1303"/>
        <end position="1321"/>
    </location>
</feature>
<feature type="transmembrane region" description="Helical" evidence="6">
    <location>
        <begin position="475"/>
        <end position="499"/>
    </location>
</feature>
<dbReference type="Proteomes" id="UP000800036">
    <property type="component" value="Unassembled WGS sequence"/>
</dbReference>
<dbReference type="OrthoDB" id="10267235at2759"/>
<evidence type="ECO:0000313" key="8">
    <source>
        <dbReference type="EMBL" id="KAF1980026.1"/>
    </source>
</evidence>
<sequence>MPLINGVVQSLRLRNLTPSPSTDFMVMTSEPYAGGNGFLEAFKKRPPHSSHPDFANLTLLVFEAVMEVVCVSLPGYIVARMGQFDADAQKFVANLNTQLFTPFFTKLASQLSADKLVELGVIPFIFIVQLIISYLAALIVSKMYRFNKRGRNFVVAMAVFGNSNSLPISLVISLSKTLSGLHWSRIPGDNDNEVAARGILYLLIFQQLGQLVRWTWGFNVLLAPADAYKVEDDGRNSIMENGEYSDGETERLLDDAHSDYESGNVTSYATSISTGSSDSDSIIQRENVQPAITFVTPTNGNTVVKGPGNMNGNGNGNGHVEHGTVFPYKVDEPPSGPKKLMFRAKRAIQRFARSIRDGAARASRHVFLALPTWLQRTLATVYPYSAKFLGGCWEFMNPPLWAMLAAIIVASIPPVQHAFFDPGTFLSNSVTRAVSQSGGVAVPLILVVLGANLARNTLPKEDNRTIEDTKVEKKLVIASLVSRMLIPTIIMAPLLAITAKFVPVSILDDPIFVIVCFLLTGAPSALQLAQICQINNVYMGAMSNLLFQSYVVWILPSTLCQWPPPRRNRSGLQRQAQSCSLTVGLRKVALVSIADPEIESISPLMQGQHKELAHGDYFDLGQAAKQFRANVSGKRLHGRPSVERLSSVSKPSAEGNPSYTSLLSDSSDGLNTRHSHENLLKQVTSWVKSEKARRSARKSKHKATTAKIASEVEQTLRDIKNHSTEQFTSHERRGSDSSEGSVALDQLAMILERSMSVKSTDGSSRLHRGSHARKLSTLFKRNSTVSSGDDHFDSIDQLVPGCEAVLDNSKTMSYGAGGPDSEGTEELTKVTSRRGKKEKEAWSTFKYEIVRITHTLKLKGWRRVPLDMSGEISVDRLSGALTNAVYVVSPPKNLPAQTSREEGVTGPKSPPPKLLLRIYGPQVEHLIDREAELQILRRLARKRIGPRMLGTFTNGRFEEFFNARALTPQELRLPDTSKQIAKRMRELHEGIDLLLKEREAGPFVWQSWDKWVERAEKRMSWLDKQIKDRTQGEVRSAADRWKDRGLVCGVEWVVFRKTVEKYRVWLEEQYGGIEKLNERLVFAHNDTQYGNILRMTPEGESPLLLPANEHKQLVVIDFEYANADLPGYEFANHFNEWCYNYHGPIPHRINTSIYPTPEEQHRFIRAYLQHTPAFKAPGGSASNPPTPHFGPLHSSGSSTALAATATPTTISAFMLDSRAPPGERYSYQEQEAQTEQNIEEETCRLMAETRLWRMASSAFWVAWGIVQAVVPGMPDFDDEAGDKQVPVGEEVAVLESATKEIRDEAAAEKKQSDVSEKKAEEGTGGAGADDADHDDSQAEEEEEFDYLGYAQERAMFLWGDAITLGIIKAEDLPEEVRSIVKTVEY</sequence>
<gene>
    <name evidence="8" type="ORF">BU23DRAFT_445000</name>
</gene>
<name>A0A6A5VYP7_9PLEO</name>
<feature type="compositionally biased region" description="Acidic residues" evidence="5">
    <location>
        <begin position="1329"/>
        <end position="1342"/>
    </location>
</feature>
<dbReference type="Pfam" id="PF04428">
    <property type="entry name" value="Choline_kin_N"/>
    <property type="match status" value="1"/>
</dbReference>
<feature type="transmembrane region" description="Helical" evidence="6">
    <location>
        <begin position="433"/>
        <end position="454"/>
    </location>
</feature>
<dbReference type="Gene3D" id="3.30.200.20">
    <property type="entry name" value="Phosphorylase Kinase, domain 1"/>
    <property type="match status" value="1"/>
</dbReference>
<feature type="transmembrane region" description="Helical" evidence="6">
    <location>
        <begin position="536"/>
        <end position="555"/>
    </location>
</feature>
<evidence type="ECO:0000259" key="7">
    <source>
        <dbReference type="Pfam" id="PF04428"/>
    </source>
</evidence>
<dbReference type="SUPFAM" id="SSF56112">
    <property type="entry name" value="Protein kinase-like (PK-like)"/>
    <property type="match status" value="1"/>
</dbReference>
<keyword evidence="9" id="KW-1185">Reference proteome</keyword>
<dbReference type="PANTHER" id="PTHR31794">
    <property type="entry name" value="AUXIN EFFLUX TRANSPORTER FAMILY PROTEIN (EUROFUNG)"/>
    <property type="match status" value="1"/>
</dbReference>
<dbReference type="GO" id="GO:0055085">
    <property type="term" value="P:transmembrane transport"/>
    <property type="evidence" value="ECO:0007669"/>
    <property type="project" value="InterPro"/>
</dbReference>
<feature type="transmembrane region" description="Helical" evidence="6">
    <location>
        <begin position="511"/>
        <end position="529"/>
    </location>
</feature>